<sequence length="438" mass="47789">MSSLKLSPSSLSRRHFLRASGVSLALPAMESLGGRVFAQDSAVGTLPGKPAGEERPMRMVCIGNLLGFYPDAFFPKESGSEYRFPESVEAIQPHRKDLTIFSGLDHGVKGGHFAMSSYLSGVRTADAKGMPEGNITIDQRAAETLGGSTRFPTLALGSESGIHGGCLMSWTRSGSRVPPISTPRELFRKLFVSEGAADVAASIDRLDLKDSILDAVQGDAKSLERHLGQRDKEKLDEYFTSVRDVEKQIELRRKWAYVPKPNPKIEEPKNSDFVSDLPVMYDLIALALQTDSTRIATLEIGGDFEANAFDLKSGYHALSHHGMREEAIKALIKMERYQTEQFARFLSKLKSTEDGSGTLLDHSMVLFGSGMGNANSHTNSNLPLVLAGGGFKHGEHKVYPTKGLDRQPLCNLYLSMLQRFGVEVDKFGTSSSTLTGLA</sequence>
<evidence type="ECO:0008006" key="3">
    <source>
        <dbReference type="Google" id="ProtNLM"/>
    </source>
</evidence>
<accession>A0A518GNR6</accession>
<evidence type="ECO:0000313" key="1">
    <source>
        <dbReference type="EMBL" id="QDV30226.1"/>
    </source>
</evidence>
<evidence type="ECO:0000313" key="2">
    <source>
        <dbReference type="Proteomes" id="UP000315349"/>
    </source>
</evidence>
<dbReference type="InterPro" id="IPR006311">
    <property type="entry name" value="TAT_signal"/>
</dbReference>
<dbReference type="RefSeq" id="WP_145299249.1">
    <property type="nucleotide sequence ID" value="NZ_CP036299.1"/>
</dbReference>
<dbReference type="AlphaFoldDB" id="A0A518GNR6"/>
<dbReference type="PROSITE" id="PS51318">
    <property type="entry name" value="TAT"/>
    <property type="match status" value="1"/>
</dbReference>
<dbReference type="EMBL" id="CP036299">
    <property type="protein sequence ID" value="QDV30226.1"/>
    <property type="molecule type" value="Genomic_DNA"/>
</dbReference>
<keyword evidence="2" id="KW-1185">Reference proteome</keyword>
<dbReference type="Proteomes" id="UP000315349">
    <property type="component" value="Chromosome"/>
</dbReference>
<organism evidence="1 2">
    <name type="scientific">Planctopirus ephydatiae</name>
    <dbReference type="NCBI Taxonomy" id="2528019"/>
    <lineage>
        <taxon>Bacteria</taxon>
        <taxon>Pseudomonadati</taxon>
        <taxon>Planctomycetota</taxon>
        <taxon>Planctomycetia</taxon>
        <taxon>Planctomycetales</taxon>
        <taxon>Planctomycetaceae</taxon>
        <taxon>Planctopirus</taxon>
    </lineage>
</organism>
<dbReference type="Pfam" id="PF07586">
    <property type="entry name" value="HXXSHH"/>
    <property type="match status" value="1"/>
</dbReference>
<protein>
    <recommendedName>
        <fullName evidence="3">DUF1552 domain-containing protein</fullName>
    </recommendedName>
</protein>
<dbReference type="InterPro" id="IPR011447">
    <property type="entry name" value="DUF1552"/>
</dbReference>
<dbReference type="KEGG" id="peh:Spb1_21540"/>
<name>A0A518GNR6_9PLAN</name>
<proteinExistence type="predicted"/>
<gene>
    <name evidence="1" type="ORF">Spb1_21540</name>
</gene>
<reference evidence="1 2" key="1">
    <citation type="submission" date="2019-02" db="EMBL/GenBank/DDBJ databases">
        <title>Deep-cultivation of Planctomycetes and their phenomic and genomic characterization uncovers novel biology.</title>
        <authorList>
            <person name="Wiegand S."/>
            <person name="Jogler M."/>
            <person name="Boedeker C."/>
            <person name="Pinto D."/>
            <person name="Vollmers J."/>
            <person name="Rivas-Marin E."/>
            <person name="Kohn T."/>
            <person name="Peeters S.H."/>
            <person name="Heuer A."/>
            <person name="Rast P."/>
            <person name="Oberbeckmann S."/>
            <person name="Bunk B."/>
            <person name="Jeske O."/>
            <person name="Meyerdierks A."/>
            <person name="Storesund J.E."/>
            <person name="Kallscheuer N."/>
            <person name="Luecker S."/>
            <person name="Lage O.M."/>
            <person name="Pohl T."/>
            <person name="Merkel B.J."/>
            <person name="Hornburger P."/>
            <person name="Mueller R.-W."/>
            <person name="Bruemmer F."/>
            <person name="Labrenz M."/>
            <person name="Spormann A.M."/>
            <person name="Op den Camp H."/>
            <person name="Overmann J."/>
            <person name="Amann R."/>
            <person name="Jetten M.S.M."/>
            <person name="Mascher T."/>
            <person name="Medema M.H."/>
            <person name="Devos D.P."/>
            <person name="Kaster A.-K."/>
            <person name="Ovreas L."/>
            <person name="Rohde M."/>
            <person name="Galperin M.Y."/>
            <person name="Jogler C."/>
        </authorList>
    </citation>
    <scope>NUCLEOTIDE SEQUENCE [LARGE SCALE GENOMIC DNA]</scope>
    <source>
        <strain evidence="1 2">Spb1</strain>
    </source>
</reference>
<dbReference type="OrthoDB" id="9146593at2"/>